<dbReference type="GeneID" id="23614114"/>
<keyword evidence="5" id="KW-0539">Nucleus</keyword>
<dbReference type="RefSeq" id="XP_011400719.1">
    <property type="nucleotide sequence ID" value="XM_011402417.1"/>
</dbReference>
<evidence type="ECO:0000313" key="7">
    <source>
        <dbReference type="EMBL" id="KFM27732.1"/>
    </source>
</evidence>
<accession>A0A087SPS8</accession>
<dbReference type="Gene3D" id="1.25.10.10">
    <property type="entry name" value="Leucine-rich Repeat Variant"/>
    <property type="match status" value="2"/>
</dbReference>
<keyword evidence="4" id="KW-0677">Repeat</keyword>
<protein>
    <submittedName>
        <fullName evidence="7">Armadillo repeat-containing protein 8</fullName>
    </submittedName>
</protein>
<name>A0A087SPS8_AUXPR</name>
<organism evidence="7 8">
    <name type="scientific">Auxenochlorella protothecoides</name>
    <name type="common">Green microalga</name>
    <name type="synonym">Chlorella protothecoides</name>
    <dbReference type="NCBI Taxonomy" id="3075"/>
    <lineage>
        <taxon>Eukaryota</taxon>
        <taxon>Viridiplantae</taxon>
        <taxon>Chlorophyta</taxon>
        <taxon>core chlorophytes</taxon>
        <taxon>Trebouxiophyceae</taxon>
        <taxon>Chlorellales</taxon>
        <taxon>Chlorellaceae</taxon>
        <taxon>Auxenochlorella</taxon>
    </lineage>
</organism>
<keyword evidence="3" id="KW-0963">Cytoplasm</keyword>
<dbReference type="eggNOG" id="KOG1293">
    <property type="taxonomic scope" value="Eukaryota"/>
</dbReference>
<dbReference type="InterPro" id="IPR016024">
    <property type="entry name" value="ARM-type_fold"/>
</dbReference>
<feature type="signal peptide" evidence="6">
    <location>
        <begin position="1"/>
        <end position="23"/>
    </location>
</feature>
<dbReference type="InterPro" id="IPR011989">
    <property type="entry name" value="ARM-like"/>
</dbReference>
<dbReference type="InterPro" id="IPR038739">
    <property type="entry name" value="ARMC8/Vid28"/>
</dbReference>
<keyword evidence="8" id="KW-1185">Reference proteome</keyword>
<comment type="subcellular location">
    <subcellularLocation>
        <location evidence="2">Cytoplasm</location>
    </subcellularLocation>
    <subcellularLocation>
        <location evidence="1">Nucleus</location>
    </subcellularLocation>
</comment>
<dbReference type="InterPro" id="IPR000225">
    <property type="entry name" value="Armadillo"/>
</dbReference>
<dbReference type="GO" id="GO:0043161">
    <property type="term" value="P:proteasome-mediated ubiquitin-dependent protein catabolic process"/>
    <property type="evidence" value="ECO:0007669"/>
    <property type="project" value="TreeGrafter"/>
</dbReference>
<dbReference type="KEGG" id="apro:F751_2723"/>
<evidence type="ECO:0000256" key="5">
    <source>
        <dbReference type="ARBA" id="ARBA00023242"/>
    </source>
</evidence>
<proteinExistence type="predicted"/>
<dbReference type="PANTHER" id="PTHR15651:SF7">
    <property type="entry name" value="ARMADILLO REPEAT-CONTAINING PROTEIN 8"/>
    <property type="match status" value="1"/>
</dbReference>
<dbReference type="SUPFAM" id="SSF48371">
    <property type="entry name" value="ARM repeat"/>
    <property type="match status" value="2"/>
</dbReference>
<dbReference type="AlphaFoldDB" id="A0A087SPS8"/>
<dbReference type="EMBL" id="KL662155">
    <property type="protein sequence ID" value="KFM27732.1"/>
    <property type="molecule type" value="Genomic_DNA"/>
</dbReference>
<feature type="chain" id="PRO_5001828965" evidence="6">
    <location>
        <begin position="24"/>
        <end position="893"/>
    </location>
</feature>
<dbReference type="OrthoDB" id="507831at2759"/>
<dbReference type="GO" id="GO:0005737">
    <property type="term" value="C:cytoplasm"/>
    <property type="evidence" value="ECO:0007669"/>
    <property type="project" value="UniProtKB-SubCell"/>
</dbReference>
<dbReference type="STRING" id="3075.A0A087SPS8"/>
<dbReference type="GO" id="GO:0005634">
    <property type="term" value="C:nucleus"/>
    <property type="evidence" value="ECO:0007669"/>
    <property type="project" value="UniProtKB-SubCell"/>
</dbReference>
<evidence type="ECO:0000256" key="4">
    <source>
        <dbReference type="ARBA" id="ARBA00022737"/>
    </source>
</evidence>
<evidence type="ECO:0000313" key="8">
    <source>
        <dbReference type="Proteomes" id="UP000028924"/>
    </source>
</evidence>
<dbReference type="GO" id="GO:0034657">
    <property type="term" value="C:GID complex"/>
    <property type="evidence" value="ECO:0007669"/>
    <property type="project" value="TreeGrafter"/>
</dbReference>
<dbReference type="SMART" id="SM00185">
    <property type="entry name" value="ARM"/>
    <property type="match status" value="5"/>
</dbReference>
<evidence type="ECO:0000256" key="1">
    <source>
        <dbReference type="ARBA" id="ARBA00004123"/>
    </source>
</evidence>
<evidence type="ECO:0000256" key="2">
    <source>
        <dbReference type="ARBA" id="ARBA00004496"/>
    </source>
</evidence>
<dbReference type="PANTHER" id="PTHR15651">
    <property type="entry name" value="ARMADILLO REPEAT-CONTAINING PROTEIN 8"/>
    <property type="match status" value="1"/>
</dbReference>
<evidence type="ECO:0000256" key="3">
    <source>
        <dbReference type="ARBA" id="ARBA00022490"/>
    </source>
</evidence>
<reference evidence="7 8" key="1">
    <citation type="journal article" date="2014" name="BMC Genomics">
        <title>Oil accumulation mechanisms of the oleaginous microalga Chlorella protothecoides revealed through its genome, transcriptomes, and proteomes.</title>
        <authorList>
            <person name="Gao C."/>
            <person name="Wang Y."/>
            <person name="Shen Y."/>
            <person name="Yan D."/>
            <person name="He X."/>
            <person name="Dai J."/>
            <person name="Wu Q."/>
        </authorList>
    </citation>
    <scope>NUCLEOTIDE SEQUENCE [LARGE SCALE GENOMIC DNA]</scope>
    <source>
        <strain evidence="7 8">0710</strain>
    </source>
</reference>
<sequence>MAVSRNLTLGIAAALAYLSLVAGQSGTYNPCTEPNVVNKGDGFVVGLAYWPAGTIVNWGPAVNASGAPGLNPCITGMQWEGGTLNYLSYLSNQGVTFSTFMVTVDTLAALRTTKAEEDAIWGPILGVQQTEVLSVIAFRGQNRSDAKYIRSNMAALTGGTGIVEQMSLFIGFNRGVFAGFSWWDFGQCTACGGLVSDQCIRTSLSDSYQLTAQASCAAPLSSCTCRGLSCSTSTCSTTIIAAFQGSDASGRTFTSAFKIQALNKYSISDFFSQLMDKLSGILPGISTTTVSSSGSSISISGSEEAMVARLSSIDPADRLVATRALKNESIVNPRRKLTLLRAGAVPALLSQLVQGPSPKQATQSLSALASLLLVQQGCACLVEEGGTDVLLMALCSQDAGVAAASASALRALCVHAPLRDLPPACCSALCRLVAQAGADSVAPAHVMAAALAGLAAGDPEAARQLAAAKPAVDALALAARNGAESLRCCVLSTLVALLDCKEPLGCERALLLLLGTDASLLAAAVDAGAVARLAGKVARCDCPPQHLPDALRLLSELCSDEEAQRRVVEEAGALPRIAASLAPDREQEERAAAVHLVRVLSRSTKLLRGGLGPLDLAQPLLALTRDGGDAAAAAAAALSNAVAEPGPAREAVLRAGGLQRFVGMTGEPALRALGFWALSSLASRAGDELKRSLMAALPWSAVRDGVASGDAGAAAKAWLLLRNLAHASGATLDDARRWSGGELLGLLRRGARDVGHGACPAARLHALYAAVNLAAGPRAHKELLLAEGWAYLLVGVVGERGAACADAHREAAIWALINLAWGGEDDGGAADRAARIRTTGAEGALRGLPPGTGQAVLERARQALDKLKLEPLLGRRGPSDSLAWEAMADMEDE</sequence>
<keyword evidence="6" id="KW-0732">Signal</keyword>
<gene>
    <name evidence="7" type="ORF">F751_2723</name>
</gene>
<dbReference type="Proteomes" id="UP000028924">
    <property type="component" value="Unassembled WGS sequence"/>
</dbReference>
<evidence type="ECO:0000256" key="6">
    <source>
        <dbReference type="SAM" id="SignalP"/>
    </source>
</evidence>